<dbReference type="OrthoDB" id="9818824at2759"/>
<dbReference type="PANTHER" id="PTHR10489:SF671">
    <property type="entry name" value="C-X-C CHEMOKINE RECEPTOR TYPE 3"/>
    <property type="match status" value="1"/>
</dbReference>
<reference evidence="13" key="1">
    <citation type="submission" date="2025-08" db="UniProtKB">
        <authorList>
            <consortium name="RefSeq"/>
        </authorList>
    </citation>
    <scope>IDENTIFICATION</scope>
</reference>
<feature type="domain" description="G-protein coupled receptors family 1 profile" evidence="11">
    <location>
        <begin position="52"/>
        <end position="305"/>
    </location>
</feature>
<dbReference type="GO" id="GO:0009897">
    <property type="term" value="C:external side of plasma membrane"/>
    <property type="evidence" value="ECO:0007669"/>
    <property type="project" value="TreeGrafter"/>
</dbReference>
<feature type="transmembrane region" description="Helical" evidence="10">
    <location>
        <begin position="154"/>
        <end position="172"/>
    </location>
</feature>
<evidence type="ECO:0000256" key="7">
    <source>
        <dbReference type="ARBA" id="ARBA00023224"/>
    </source>
</evidence>
<protein>
    <submittedName>
        <fullName evidence="13">C-X-C chemokine receptor type 3</fullName>
    </submittedName>
</protein>
<accession>A0A6J2W7I5</accession>
<evidence type="ECO:0000313" key="13">
    <source>
        <dbReference type="RefSeq" id="XP_030640228.1"/>
    </source>
</evidence>
<comment type="similarity">
    <text evidence="8">Belongs to the G-protein coupled receptor 1 family.</text>
</comment>
<evidence type="ECO:0000256" key="4">
    <source>
        <dbReference type="ARBA" id="ARBA00023040"/>
    </source>
</evidence>
<proteinExistence type="inferred from homology"/>
<dbReference type="GO" id="GO:0019957">
    <property type="term" value="F:C-C chemokine binding"/>
    <property type="evidence" value="ECO:0007669"/>
    <property type="project" value="TreeGrafter"/>
</dbReference>
<name>A0A6J2W7I5_CHACN</name>
<feature type="transmembrane region" description="Helical" evidence="10">
    <location>
        <begin position="201"/>
        <end position="226"/>
    </location>
</feature>
<feature type="region of interest" description="Disordered" evidence="9">
    <location>
        <begin position="338"/>
        <end position="387"/>
    </location>
</feature>
<gene>
    <name evidence="13" type="primary">LOC115820717</name>
</gene>
<dbReference type="GO" id="GO:0006955">
    <property type="term" value="P:immune response"/>
    <property type="evidence" value="ECO:0007669"/>
    <property type="project" value="TreeGrafter"/>
</dbReference>
<keyword evidence="12" id="KW-1185">Reference proteome</keyword>
<dbReference type="PROSITE" id="PS50262">
    <property type="entry name" value="G_PROTEIN_RECEP_F1_2"/>
    <property type="match status" value="1"/>
</dbReference>
<feature type="compositionally biased region" description="Polar residues" evidence="9">
    <location>
        <begin position="354"/>
        <end position="387"/>
    </location>
</feature>
<dbReference type="InParanoid" id="A0A6J2W7I5"/>
<keyword evidence="2 8" id="KW-0812">Transmembrane</keyword>
<keyword evidence="7 8" id="KW-0807">Transducer</keyword>
<dbReference type="GO" id="GO:0019722">
    <property type="term" value="P:calcium-mediated signaling"/>
    <property type="evidence" value="ECO:0007669"/>
    <property type="project" value="TreeGrafter"/>
</dbReference>
<dbReference type="CDD" id="cd15180">
    <property type="entry name" value="7tmA_CXCR3"/>
    <property type="match status" value="1"/>
</dbReference>
<dbReference type="Pfam" id="PF00001">
    <property type="entry name" value="7tm_1"/>
    <property type="match status" value="1"/>
</dbReference>
<evidence type="ECO:0000256" key="1">
    <source>
        <dbReference type="ARBA" id="ARBA00004370"/>
    </source>
</evidence>
<evidence type="ECO:0000313" key="12">
    <source>
        <dbReference type="Proteomes" id="UP000504632"/>
    </source>
</evidence>
<evidence type="ECO:0000256" key="9">
    <source>
        <dbReference type="SAM" id="MobiDB-lite"/>
    </source>
</evidence>
<evidence type="ECO:0000256" key="2">
    <source>
        <dbReference type="ARBA" id="ARBA00022692"/>
    </source>
</evidence>
<dbReference type="PANTHER" id="PTHR10489">
    <property type="entry name" value="CELL ADHESION MOLECULE"/>
    <property type="match status" value="1"/>
</dbReference>
<evidence type="ECO:0000256" key="5">
    <source>
        <dbReference type="ARBA" id="ARBA00023136"/>
    </source>
</evidence>
<dbReference type="Proteomes" id="UP000504632">
    <property type="component" value="Chromosome 9"/>
</dbReference>
<dbReference type="PRINTS" id="PR00237">
    <property type="entry name" value="GPCRRHODOPSN"/>
</dbReference>
<evidence type="ECO:0000256" key="10">
    <source>
        <dbReference type="SAM" id="Phobius"/>
    </source>
</evidence>
<dbReference type="PROSITE" id="PS00237">
    <property type="entry name" value="G_PROTEIN_RECEP_F1_1"/>
    <property type="match status" value="1"/>
</dbReference>
<keyword evidence="5 10" id="KW-0472">Membrane</keyword>
<dbReference type="Gene3D" id="1.20.1070.10">
    <property type="entry name" value="Rhodopsin 7-helix transmembrane proteins"/>
    <property type="match status" value="1"/>
</dbReference>
<sequence>MTVDVDLGGLFLENSTYDYTDYQNQEDDCPPNIPGIIIPILYSLALVLGLPGNSLVLAILWQKKRSWSVTDTFIMHLGVADTLLLLTLPFWAIQAAKGWVFETGFCKVCGALFQINFYCGIFLLACISLDRYLSIVHAVQMYSRRKPRVVQSSCVAVWLFSFFLSIPDWLYLEAQRDIGWINRVECTYKYPAPEWRQASRLLYHVVGFLLPAVIMLFCYSCILLRLQRGSQGLQKQRAVRVILAVVLAFFICWTPYNITLMVDTFWPTDHPSGSDSGSECVPSWTACQCTAALGLLHCSLNPFICVLFSKEFHRRLINTVTCRSDAAADNSVSLWDPAEQNNSSLKQAEENSPLEPQTGTDKLDQTTPPQTSVSQSQTDHVTSTTIA</sequence>
<evidence type="ECO:0000259" key="11">
    <source>
        <dbReference type="PROSITE" id="PS50262"/>
    </source>
</evidence>
<dbReference type="AlphaFoldDB" id="A0A6J2W7I5"/>
<evidence type="ECO:0000256" key="3">
    <source>
        <dbReference type="ARBA" id="ARBA00022989"/>
    </source>
</evidence>
<dbReference type="InterPro" id="IPR000276">
    <property type="entry name" value="GPCR_Rhodpsn"/>
</dbReference>
<keyword evidence="4 8" id="KW-0297">G-protein coupled receptor</keyword>
<organism evidence="12 13">
    <name type="scientific">Chanos chanos</name>
    <name type="common">Milkfish</name>
    <name type="synonym">Mugil chanos</name>
    <dbReference type="NCBI Taxonomy" id="29144"/>
    <lineage>
        <taxon>Eukaryota</taxon>
        <taxon>Metazoa</taxon>
        <taxon>Chordata</taxon>
        <taxon>Craniata</taxon>
        <taxon>Vertebrata</taxon>
        <taxon>Euteleostomi</taxon>
        <taxon>Actinopterygii</taxon>
        <taxon>Neopterygii</taxon>
        <taxon>Teleostei</taxon>
        <taxon>Ostariophysi</taxon>
        <taxon>Gonorynchiformes</taxon>
        <taxon>Chanidae</taxon>
        <taxon>Chanos</taxon>
    </lineage>
</organism>
<dbReference type="GO" id="GO:0007204">
    <property type="term" value="P:positive regulation of cytosolic calcium ion concentration"/>
    <property type="evidence" value="ECO:0007669"/>
    <property type="project" value="TreeGrafter"/>
</dbReference>
<dbReference type="GO" id="GO:0060326">
    <property type="term" value="P:cell chemotaxis"/>
    <property type="evidence" value="ECO:0007669"/>
    <property type="project" value="TreeGrafter"/>
</dbReference>
<evidence type="ECO:0000256" key="6">
    <source>
        <dbReference type="ARBA" id="ARBA00023170"/>
    </source>
</evidence>
<comment type="subcellular location">
    <subcellularLocation>
        <location evidence="1">Membrane</location>
    </subcellularLocation>
</comment>
<feature type="transmembrane region" description="Helical" evidence="10">
    <location>
        <begin position="113"/>
        <end position="133"/>
    </location>
</feature>
<feature type="transmembrane region" description="Helical" evidence="10">
    <location>
        <begin position="238"/>
        <end position="256"/>
    </location>
</feature>
<feature type="transmembrane region" description="Helical" evidence="10">
    <location>
        <begin position="36"/>
        <end position="61"/>
    </location>
</feature>
<dbReference type="GO" id="GO:0016493">
    <property type="term" value="F:C-C chemokine receptor activity"/>
    <property type="evidence" value="ECO:0007669"/>
    <property type="project" value="TreeGrafter"/>
</dbReference>
<keyword evidence="3 10" id="KW-1133">Transmembrane helix</keyword>
<feature type="transmembrane region" description="Helical" evidence="10">
    <location>
        <begin position="73"/>
        <end position="93"/>
    </location>
</feature>
<dbReference type="InterPro" id="IPR050119">
    <property type="entry name" value="CCR1-9-like"/>
</dbReference>
<evidence type="ECO:0000256" key="8">
    <source>
        <dbReference type="RuleBase" id="RU000688"/>
    </source>
</evidence>
<dbReference type="InterPro" id="IPR017452">
    <property type="entry name" value="GPCR_Rhodpsn_7TM"/>
</dbReference>
<dbReference type="SUPFAM" id="SSF81321">
    <property type="entry name" value="Family A G protein-coupled receptor-like"/>
    <property type="match status" value="1"/>
</dbReference>
<keyword evidence="6 8" id="KW-0675">Receptor</keyword>
<dbReference type="RefSeq" id="XP_030640228.1">
    <property type="nucleotide sequence ID" value="XM_030784368.1"/>
</dbReference>
<dbReference type="GeneID" id="115820717"/>